<feature type="transmembrane region" description="Helical" evidence="1">
    <location>
        <begin position="126"/>
        <end position="154"/>
    </location>
</feature>
<sequence length="240" mass="24985">MRAITGTRARLVEFARQPTTLAMLVFLPPVAIETYGTAMESFPALTGLNADPITVGRMTGTLFAVAFLAGLIGLFQVISARSGDERLALCGYPRHRLLATRLATMLAVSGIGAAIAFGIFSWRTDVAAPALAFGILVLAGLLYGLLGVLVGTLLPSDLEGSLVLVFLADLDNVLSSDLFDVGSIAEIAPLYHPHALFEAAVLEGTLDGGHLVPALSYVAVLLVAAFVAFVSVTGEEGMLA</sequence>
<dbReference type="Proteomes" id="UP000509241">
    <property type="component" value="Chromosome"/>
</dbReference>
<feature type="transmembrane region" description="Helical" evidence="1">
    <location>
        <begin position="214"/>
        <end position="234"/>
    </location>
</feature>
<name>A0A7D5GM36_9EURY</name>
<reference evidence="2 3" key="1">
    <citation type="submission" date="2020-07" db="EMBL/GenBank/DDBJ databases">
        <authorList>
            <person name="Cui H."/>
        </authorList>
    </citation>
    <scope>NUCLEOTIDE SEQUENCE [LARGE SCALE GENOMIC DNA]</scope>
    <source>
        <strain evidence="2 3">YPL8</strain>
    </source>
</reference>
<dbReference type="GeneID" id="56032562"/>
<gene>
    <name evidence="2" type="ORF">HYG82_04685</name>
</gene>
<keyword evidence="1" id="KW-1133">Transmembrane helix</keyword>
<feature type="transmembrane region" description="Helical" evidence="1">
    <location>
        <begin position="58"/>
        <end position="78"/>
    </location>
</feature>
<organism evidence="2 3">
    <name type="scientific">Natrinema halophilum</name>
    <dbReference type="NCBI Taxonomy" id="1699371"/>
    <lineage>
        <taxon>Archaea</taxon>
        <taxon>Methanobacteriati</taxon>
        <taxon>Methanobacteriota</taxon>
        <taxon>Stenosarchaea group</taxon>
        <taxon>Halobacteria</taxon>
        <taxon>Halobacteriales</taxon>
        <taxon>Natrialbaceae</taxon>
        <taxon>Natrinema</taxon>
    </lineage>
</organism>
<feature type="transmembrane region" description="Helical" evidence="1">
    <location>
        <begin position="98"/>
        <end position="120"/>
    </location>
</feature>
<proteinExistence type="predicted"/>
<keyword evidence="1" id="KW-0812">Transmembrane</keyword>
<evidence type="ECO:0000313" key="3">
    <source>
        <dbReference type="Proteomes" id="UP000509241"/>
    </source>
</evidence>
<evidence type="ECO:0000256" key="1">
    <source>
        <dbReference type="SAM" id="Phobius"/>
    </source>
</evidence>
<keyword evidence="3" id="KW-1185">Reference proteome</keyword>
<dbReference type="AlphaFoldDB" id="A0A7D5GM36"/>
<dbReference type="KEGG" id="haly:HYG82_04685"/>
<dbReference type="RefSeq" id="WP_179259934.1">
    <property type="nucleotide sequence ID" value="NZ_CP058601.1"/>
</dbReference>
<dbReference type="OrthoDB" id="271736at2157"/>
<evidence type="ECO:0000313" key="2">
    <source>
        <dbReference type="EMBL" id="QLG48193.1"/>
    </source>
</evidence>
<protein>
    <submittedName>
        <fullName evidence="2">Uncharacterized protein</fullName>
    </submittedName>
</protein>
<accession>A0A7D5GM36</accession>
<keyword evidence="1" id="KW-0472">Membrane</keyword>
<dbReference type="EMBL" id="CP058601">
    <property type="protein sequence ID" value="QLG48193.1"/>
    <property type="molecule type" value="Genomic_DNA"/>
</dbReference>